<feature type="transmembrane region" description="Helical" evidence="12">
    <location>
        <begin position="55"/>
        <end position="79"/>
    </location>
</feature>
<evidence type="ECO:0000256" key="9">
    <source>
        <dbReference type="ARBA" id="ARBA00023121"/>
    </source>
</evidence>
<evidence type="ECO:0000256" key="5">
    <source>
        <dbReference type="ARBA" id="ARBA00022692"/>
    </source>
</evidence>
<dbReference type="SUPFAM" id="SSF81333">
    <property type="entry name" value="F1F0 ATP synthase subunit C"/>
    <property type="match status" value="1"/>
</dbReference>
<keyword evidence="10 12" id="KW-0472">Membrane</keyword>
<comment type="function">
    <text evidence="12">Key component of the F(0) channel; it plays a direct role in translocation across the membrane. A homomeric c-ring of between 10-14 subunits forms the central stalk rotor element with the F(1) delta and epsilon subunits.</text>
</comment>
<dbReference type="Gene3D" id="1.20.120.610">
    <property type="entry name" value="lithium bound rotor ring of v- atpase"/>
    <property type="match status" value="1"/>
</dbReference>
<protein>
    <recommendedName>
        <fullName evidence="12">ATP synthase subunit c</fullName>
    </recommendedName>
    <alternativeName>
        <fullName evidence="12">ATP synthase F(0) sector subunit c</fullName>
    </alternativeName>
    <alternativeName>
        <fullName evidence="12">F-type ATPase subunit c</fullName>
        <shortName evidence="12">F-ATPase subunit c</shortName>
    </alternativeName>
    <alternativeName>
        <fullName evidence="12">Lipid-binding protein</fullName>
    </alternativeName>
</protein>
<sequence>MDVLGLIGIASIFTAGITIAIGSIGPALGEGLAVSQALHSIAQQPDEANTITRTLFVGLAMVESSAIYCFVVSMILLFANPFWNYFINKALEAGTGKLKR</sequence>
<dbReference type="AlphaFoldDB" id="A0A286U066"/>
<evidence type="ECO:0000256" key="8">
    <source>
        <dbReference type="ARBA" id="ARBA00023065"/>
    </source>
</evidence>
<proteinExistence type="inferred from homology"/>
<organism evidence="14 15">
    <name type="scientific">Candidatus Scalindua japonica</name>
    <dbReference type="NCBI Taxonomy" id="1284222"/>
    <lineage>
        <taxon>Bacteria</taxon>
        <taxon>Pseudomonadati</taxon>
        <taxon>Planctomycetota</taxon>
        <taxon>Candidatus Brocadiia</taxon>
        <taxon>Candidatus Brocadiales</taxon>
        <taxon>Candidatus Scalinduaceae</taxon>
        <taxon>Candidatus Scalindua</taxon>
    </lineage>
</organism>
<accession>A0A286U066</accession>
<dbReference type="InterPro" id="IPR017708">
    <property type="entry name" value="Alt_ATP_synth_F0_Csu"/>
</dbReference>
<evidence type="ECO:0000256" key="2">
    <source>
        <dbReference type="ARBA" id="ARBA00006704"/>
    </source>
</evidence>
<evidence type="ECO:0000256" key="4">
    <source>
        <dbReference type="ARBA" id="ARBA00022547"/>
    </source>
</evidence>
<dbReference type="InterPro" id="IPR005953">
    <property type="entry name" value="ATP_synth_csu_bac/chlpt"/>
</dbReference>
<dbReference type="Proteomes" id="UP000218542">
    <property type="component" value="Unassembled WGS sequence"/>
</dbReference>
<comment type="caution">
    <text evidence="14">The sequence shown here is derived from an EMBL/GenBank/DDBJ whole genome shotgun (WGS) entry which is preliminary data.</text>
</comment>
<dbReference type="GO" id="GO:0046933">
    <property type="term" value="F:proton-transporting ATP synthase activity, rotational mechanism"/>
    <property type="evidence" value="ECO:0007669"/>
    <property type="project" value="UniProtKB-UniRule"/>
</dbReference>
<dbReference type="GO" id="GO:0045259">
    <property type="term" value="C:proton-transporting ATP synthase complex"/>
    <property type="evidence" value="ECO:0007669"/>
    <property type="project" value="UniProtKB-KW"/>
</dbReference>
<feature type="domain" description="V-ATPase proteolipid subunit C-like" evidence="13">
    <location>
        <begin position="13"/>
        <end position="76"/>
    </location>
</feature>
<dbReference type="HAMAP" id="MF_01396">
    <property type="entry name" value="ATP_synth_c_bact"/>
    <property type="match status" value="1"/>
</dbReference>
<name>A0A286U066_9BACT</name>
<dbReference type="GO" id="GO:0005886">
    <property type="term" value="C:plasma membrane"/>
    <property type="evidence" value="ECO:0007669"/>
    <property type="project" value="UniProtKB-SubCell"/>
</dbReference>
<keyword evidence="4 12" id="KW-0138">CF(0)</keyword>
<evidence type="ECO:0000256" key="1">
    <source>
        <dbReference type="ARBA" id="ARBA00004141"/>
    </source>
</evidence>
<comment type="function">
    <text evidence="12">F(1)F(0) ATP synthase produces ATP from ADP in the presence of a proton or sodium gradient. F-type ATPases consist of two structural domains, F(1) containing the extramembraneous catalytic core and F(0) containing the membrane proton channel, linked together by a central stalk and a peripheral stalk. During catalysis, ATP synthesis in the catalytic domain of F(1) is coupled via a rotary mechanism of the central stalk subunits to proton translocation.</text>
</comment>
<gene>
    <name evidence="12 14" type="primary">atpE</name>
    <name evidence="14" type="ORF">SCALIN_C24_0015</name>
</gene>
<dbReference type="InterPro" id="IPR035921">
    <property type="entry name" value="F/V-ATP_Csub_sf"/>
</dbReference>
<keyword evidence="6 12" id="KW-0375">Hydrogen ion transport</keyword>
<dbReference type="GO" id="GO:0008289">
    <property type="term" value="F:lipid binding"/>
    <property type="evidence" value="ECO:0007669"/>
    <property type="project" value="UniProtKB-KW"/>
</dbReference>
<evidence type="ECO:0000313" key="15">
    <source>
        <dbReference type="Proteomes" id="UP000218542"/>
    </source>
</evidence>
<dbReference type="NCBIfam" id="NF009998">
    <property type="entry name" value="PRK13468.1"/>
    <property type="match status" value="1"/>
</dbReference>
<comment type="caution">
    <text evidence="12">Lacks conserved residue(s) required for the propagation of feature annotation.</text>
</comment>
<dbReference type="InterPro" id="IPR000454">
    <property type="entry name" value="ATP_synth_F0_csu"/>
</dbReference>
<dbReference type="PRINTS" id="PR00124">
    <property type="entry name" value="ATPASEC"/>
</dbReference>
<keyword evidence="7 12" id="KW-1133">Transmembrane helix</keyword>
<evidence type="ECO:0000256" key="11">
    <source>
        <dbReference type="ARBA" id="ARBA00023310"/>
    </source>
</evidence>
<dbReference type="RefSeq" id="WP_420885436.1">
    <property type="nucleotide sequence ID" value="NZ_BAOS01000024.1"/>
</dbReference>
<dbReference type="InterPro" id="IPR002379">
    <property type="entry name" value="ATPase_proteolipid_c-like_dom"/>
</dbReference>
<dbReference type="GO" id="GO:0033177">
    <property type="term" value="C:proton-transporting two-sector ATPase complex, proton-transporting domain"/>
    <property type="evidence" value="ECO:0007669"/>
    <property type="project" value="InterPro"/>
</dbReference>
<keyword evidence="5 12" id="KW-0812">Transmembrane</keyword>
<keyword evidence="9 12" id="KW-0446">Lipid-binding</keyword>
<keyword evidence="8 12" id="KW-0406">Ion transport</keyword>
<evidence type="ECO:0000256" key="3">
    <source>
        <dbReference type="ARBA" id="ARBA00022448"/>
    </source>
</evidence>
<evidence type="ECO:0000313" key="14">
    <source>
        <dbReference type="EMBL" id="GAX61516.1"/>
    </source>
</evidence>
<keyword evidence="11 12" id="KW-0066">ATP synthesis</keyword>
<evidence type="ECO:0000256" key="7">
    <source>
        <dbReference type="ARBA" id="ARBA00022989"/>
    </source>
</evidence>
<evidence type="ECO:0000259" key="13">
    <source>
        <dbReference type="Pfam" id="PF00137"/>
    </source>
</evidence>
<evidence type="ECO:0000256" key="10">
    <source>
        <dbReference type="ARBA" id="ARBA00023136"/>
    </source>
</evidence>
<reference evidence="15" key="1">
    <citation type="journal article" date="2017" name="Environ. Microbiol. Rep.">
        <title>Genetic Diversity of Marine Anaerobic Ammonium-Oxidizing Bacteria as Revealed by Genomic and Proteomic Analyses of 'Candidatus Scalindua japonica'.</title>
        <authorList>
            <person name="Oshiki M."/>
            <person name="Mizuto K."/>
            <person name="Kimura Z."/>
            <person name="Kindaichi T."/>
            <person name="Satoh H."/>
            <person name="Okabe S."/>
        </authorList>
    </citation>
    <scope>NUCLEOTIDE SEQUENCE [LARGE SCALE GENOMIC DNA]</scope>
    <source>
        <strain evidence="15">husup-a2</strain>
    </source>
</reference>
<evidence type="ECO:0000256" key="12">
    <source>
        <dbReference type="HAMAP-Rule" id="MF_01396"/>
    </source>
</evidence>
<comment type="similarity">
    <text evidence="2 12">Belongs to the ATPase C chain family.</text>
</comment>
<feature type="site" description="Reversibly protonated during proton transport" evidence="12">
    <location>
        <position position="63"/>
    </location>
</feature>
<keyword evidence="12" id="KW-1003">Cell membrane</keyword>
<keyword evidence="3 12" id="KW-0813">Transport</keyword>
<comment type="subcellular location">
    <subcellularLocation>
        <location evidence="12">Cell membrane</location>
        <topology evidence="12">Multi-pass membrane protein</topology>
    </subcellularLocation>
    <subcellularLocation>
        <location evidence="1">Membrane</location>
        <topology evidence="1">Multi-pass membrane protein</topology>
    </subcellularLocation>
</comment>
<dbReference type="Pfam" id="PF00137">
    <property type="entry name" value="ATP-synt_C"/>
    <property type="match status" value="1"/>
</dbReference>
<dbReference type="CDD" id="cd18121">
    <property type="entry name" value="ATP-synt_Fo_c"/>
    <property type="match status" value="1"/>
</dbReference>
<dbReference type="NCBIfam" id="TIGR03322">
    <property type="entry name" value="alt_F1F0_F0_C"/>
    <property type="match status" value="1"/>
</dbReference>
<dbReference type="EMBL" id="BAOS01000024">
    <property type="protein sequence ID" value="GAX61516.1"/>
    <property type="molecule type" value="Genomic_DNA"/>
</dbReference>
<evidence type="ECO:0000256" key="6">
    <source>
        <dbReference type="ARBA" id="ARBA00022781"/>
    </source>
</evidence>
<keyword evidence="15" id="KW-1185">Reference proteome</keyword>
<dbReference type="NCBIfam" id="TIGR01260">
    <property type="entry name" value="ATP_synt_c"/>
    <property type="match status" value="1"/>
</dbReference>